<dbReference type="Gene3D" id="3.40.50.12780">
    <property type="entry name" value="N-terminal domain of ligase-like"/>
    <property type="match status" value="1"/>
</dbReference>
<feature type="domain" description="Carrier" evidence="4">
    <location>
        <begin position="1426"/>
        <end position="1501"/>
    </location>
</feature>
<organism evidence="5 6">
    <name type="scientific">Dispira parvispora</name>
    <dbReference type="NCBI Taxonomy" id="1520584"/>
    <lineage>
        <taxon>Eukaryota</taxon>
        <taxon>Fungi</taxon>
        <taxon>Fungi incertae sedis</taxon>
        <taxon>Zoopagomycota</taxon>
        <taxon>Kickxellomycotina</taxon>
        <taxon>Dimargaritomycetes</taxon>
        <taxon>Dimargaritales</taxon>
        <taxon>Dimargaritaceae</taxon>
        <taxon>Dispira</taxon>
    </lineage>
</organism>
<evidence type="ECO:0000259" key="4">
    <source>
        <dbReference type="PROSITE" id="PS50075"/>
    </source>
</evidence>
<reference evidence="5" key="1">
    <citation type="submission" date="2022-07" db="EMBL/GenBank/DDBJ databases">
        <title>Phylogenomic reconstructions and comparative analyses of Kickxellomycotina fungi.</title>
        <authorList>
            <person name="Reynolds N.K."/>
            <person name="Stajich J.E."/>
            <person name="Barry K."/>
            <person name="Grigoriev I.V."/>
            <person name="Crous P."/>
            <person name="Smith M.E."/>
        </authorList>
    </citation>
    <scope>NUCLEOTIDE SEQUENCE</scope>
    <source>
        <strain evidence="5">RSA 1196</strain>
    </source>
</reference>
<dbReference type="SMART" id="SM00823">
    <property type="entry name" value="PKS_PP"/>
    <property type="match status" value="2"/>
</dbReference>
<dbReference type="Gene3D" id="3.30.559.30">
    <property type="entry name" value="Nonribosomal peptide synthetase, condensation domain"/>
    <property type="match status" value="2"/>
</dbReference>
<evidence type="ECO:0000256" key="3">
    <source>
        <dbReference type="ARBA" id="ARBA00022598"/>
    </source>
</evidence>
<dbReference type="InterPro" id="IPR009081">
    <property type="entry name" value="PP-bd_ACP"/>
</dbReference>
<dbReference type="SUPFAM" id="SSF47336">
    <property type="entry name" value="ACP-like"/>
    <property type="match status" value="2"/>
</dbReference>
<keyword evidence="2" id="KW-0597">Phosphoprotein</keyword>
<dbReference type="InterPro" id="IPR020806">
    <property type="entry name" value="PKS_PP-bd"/>
</dbReference>
<keyword evidence="3" id="KW-0436">Ligase</keyword>
<dbReference type="CDD" id="cd05930">
    <property type="entry name" value="A_NRPS"/>
    <property type="match status" value="1"/>
</dbReference>
<dbReference type="Pfam" id="PF00501">
    <property type="entry name" value="AMP-binding"/>
    <property type="match status" value="1"/>
</dbReference>
<dbReference type="InterPro" id="IPR036736">
    <property type="entry name" value="ACP-like_sf"/>
</dbReference>
<dbReference type="PANTHER" id="PTHR45527:SF1">
    <property type="entry name" value="FATTY ACID SYNTHASE"/>
    <property type="match status" value="1"/>
</dbReference>
<dbReference type="Pfam" id="PF00550">
    <property type="entry name" value="PP-binding"/>
    <property type="match status" value="2"/>
</dbReference>
<dbReference type="Gene3D" id="3.30.559.10">
    <property type="entry name" value="Chloramphenicol acetyltransferase-like domain"/>
    <property type="match status" value="2"/>
</dbReference>
<dbReference type="InterPro" id="IPR020845">
    <property type="entry name" value="AMP-binding_CS"/>
</dbReference>
<dbReference type="InterPro" id="IPR001242">
    <property type="entry name" value="Condensation_dom"/>
</dbReference>
<proteinExistence type="predicted"/>
<protein>
    <recommendedName>
        <fullName evidence="4">Carrier domain-containing protein</fullName>
    </recommendedName>
</protein>
<sequence length="2295" mass="257274">MVPQNTCSLESIPLTVGKIDKYSLKSILKQLLTHSKERVVKRPTNATEQAIHEAMGEALDISLDHLDVRDSFFQLGGDSILAIRFSSLCRERGIRLSIAQIFRYKSVASLAELVSAVDITDAPLPRLAPWELKLLDCGSKNIPTESVTFVVAEELLSVLPSTLSSVIQTISLFNSRYDSVGRRLVNQPHPVVIIEQAVEVPHLLDPSQGVWLSGTYIRECNGLNVVTLVAHLIPLGRVGGWSTILQGLVKQCPDLVASPNPSTMGTLLCSHESKYETGTTHELTMSYPANPFLDELLHSGLRAPLPLVIIAGFLIVLRKLQAFDSVGIVGSGHLATYLTTQLNSDESTSHITEFQRIKQWYYDQLIHGDSLDKPETPVLYHYSDVGQPHGIPLVEQRTSFWDTMCAMQAAVIYQPSTFVLQLCHHDATVAESLLTTWEDQVNRLYDIPSQLRGIEHAFIPADFPHLAITSNDLDELMCEIHQDLGIPLIAVQDVYPLSTMQQNFVVNTLRDPTSYIVQHVFRITGELDLAKYRAVWDELGLRHTILRTKLLASRMVQVVTDRVDIDWVVSDVPLSTSNEEYQHTVRQLGFNLFGGHPLLRIHLFPDGDGHGWLCFMAIHHALIDGWSYQLLMNESLSLYHDLPLMAKVPYRQFIDAVSTRDNAADQKYWAEFLEGFESTPDVPFPHLTQVGLYRKDVVVLSQTESLHRLCGEWGITFNVFLRGVWALMLTQYLGKPSEVTFGVMVSGRDGQIDGLDRLVGPTINTLPFRAKVDPQKPVVEWLQELSEQSTQLLEHEQASLVDIKHWTGLDADDQLFRSMVAVGQYLESESPVEASLIEYHSLSGYNDTEYRLMASFDEPVSGGALHLTIMARHEPFYVDGLIDCIGHLLTRFLALDPSLLSVEALLQPSPTTVAQVQAWIPGPIVTPQNPDIVMVPDLFIKHLAHQPNHVALETKDRQYTYRECYAQACRIGHALLDGGLQPGDKVALLFTRSACYFMAVLGTWLVGGVAVPMDATNTPSRLQFMVDSLGEGAFLVTRTADDSEQVTLPNFYTAKIVVDNLDISVGSVYDLPPFPRDPTALALIIHTSGTTGVPKGVMLRHESILNFISYFTQLADLPSSCRLLQSLNIAFDGCFIECLAAWTVGGTLVIQDGELMDDLKRVMHCLLTPSMLGVLNPGDYPELELVISCGEALPYSLANRWLASDKRVLNVCGPTEITMACHLDLVLPFEPVSIGRPISNSYCYILDDQYNLVLPGVPGQICISGIGVSNGYWKRSDLTDKAFIDNPFGSGKLYLTGDMGCWLPNGKVHYIGRKDNQVKLRGFRIELGEVESWCERLNFNIQQAVALVVNKLLVVYVSPQSVDVDKVKESLRKSLPYYMVPTHIIPLEAMPNTRNGKADRRALAEYPLPRSLANGIYYVDNASEFSDTYRMVARLALQALQFAEDHPLPSPTTSFFTIGGDSISAVSFSTLCRKQGLNVTVAMIFTLQTFGAIATDCETESSKENGELQVSTLTHFQRWLNEEQCGSANMMVEVQYPDQPLHVLKQPLGFTSFNEWQSVLGERNSTRMEIGSSSEPISTNDSGLTAEWTISSSVFPVFTTDKLYGQYQCTLSELLLAGFLVVWWKTQRGNVDVDLFRLTDNELVNTHLQQDTPADNLRSPLAWLQYVKQVARNATWSDISSGDNDYPRVLFHMVDPVVGMNIIRQRQQRLVPLLGTRRRYDLEAMMWYEMDGTVTLVIHRDSLTNVETYEKFVQALPTLWKHAMEELLACNSGTAWLPRDFPLVPFKDVQQLMVNPTRVQTVWPLSGMQQSFVIKSLKDPSAYMIQLVYELHGALDVDRYHQAWLTVGRRHDAMRVQFYPDQNVQVVMHDFNLEWSCEAKNLSDAEVPSYFLEKRQRGFTDLNNEPLLRVQLLKQDSALHLCFITAHHAIFDAWSFDVVLGEVRRVYEGLTLTTSAVSYGRYFAHTAKIDATQTQSFWETYLLNMEPTPNISFPTPEGSPPESVTERLTTSLSLVNTWCSKLGITVNSLVRGLWALLLGRYLGKDTREVTFGVMVTGREGEIDGIDEMVGLTINTVPFRVTLDRTQSVQSWLQDIHIQSGAMLNHGHVGVLEIESWVNQKPLFQSMLVNEKSRVKSMKDSSTAGEERLRWVNKGGYNEADYPITVDFTEDGEVNGMQLHISGKHESSLYSSLVAYLNTILETLIGESPSADHLTVGNLLGQIPRLELERIQTWSQGTHALYDGKPRLVHDLVIQDKLPSQLNTVALMSLTPPMEFTYYELITRAQLVAQRLMTLY</sequence>
<dbReference type="InterPro" id="IPR023213">
    <property type="entry name" value="CAT-like_dom_sf"/>
</dbReference>
<dbReference type="Pfam" id="PF00668">
    <property type="entry name" value="Condensation"/>
    <property type="match status" value="2"/>
</dbReference>
<dbReference type="Gene3D" id="3.30.300.30">
    <property type="match status" value="1"/>
</dbReference>
<dbReference type="InterPro" id="IPR045851">
    <property type="entry name" value="AMP-bd_C_sf"/>
</dbReference>
<dbReference type="GO" id="GO:0031177">
    <property type="term" value="F:phosphopantetheine binding"/>
    <property type="evidence" value="ECO:0007669"/>
    <property type="project" value="InterPro"/>
</dbReference>
<accession>A0A9W8AP04</accession>
<keyword evidence="1" id="KW-0596">Phosphopantetheine</keyword>
<dbReference type="GO" id="GO:0005737">
    <property type="term" value="C:cytoplasm"/>
    <property type="evidence" value="ECO:0007669"/>
    <property type="project" value="TreeGrafter"/>
</dbReference>
<dbReference type="PROSITE" id="PS00455">
    <property type="entry name" value="AMP_BINDING"/>
    <property type="match status" value="1"/>
</dbReference>
<evidence type="ECO:0000256" key="1">
    <source>
        <dbReference type="ARBA" id="ARBA00022450"/>
    </source>
</evidence>
<dbReference type="GO" id="GO:0016874">
    <property type="term" value="F:ligase activity"/>
    <property type="evidence" value="ECO:0007669"/>
    <property type="project" value="UniProtKB-KW"/>
</dbReference>
<dbReference type="Gene3D" id="1.10.1200.10">
    <property type="entry name" value="ACP-like"/>
    <property type="match status" value="2"/>
</dbReference>
<evidence type="ECO:0000313" key="5">
    <source>
        <dbReference type="EMBL" id="KAJ1963315.1"/>
    </source>
</evidence>
<evidence type="ECO:0000313" key="6">
    <source>
        <dbReference type="Proteomes" id="UP001150925"/>
    </source>
</evidence>
<feature type="non-terminal residue" evidence="5">
    <location>
        <position position="2295"/>
    </location>
</feature>
<evidence type="ECO:0000256" key="2">
    <source>
        <dbReference type="ARBA" id="ARBA00022553"/>
    </source>
</evidence>
<dbReference type="PANTHER" id="PTHR45527">
    <property type="entry name" value="NONRIBOSOMAL PEPTIDE SYNTHETASE"/>
    <property type="match status" value="1"/>
</dbReference>
<dbReference type="SUPFAM" id="SSF56801">
    <property type="entry name" value="Acetyl-CoA synthetase-like"/>
    <property type="match status" value="1"/>
</dbReference>
<dbReference type="InterPro" id="IPR042099">
    <property type="entry name" value="ANL_N_sf"/>
</dbReference>
<gene>
    <name evidence="5" type="ORF">IWQ62_003254</name>
</gene>
<dbReference type="EMBL" id="JANBPY010000841">
    <property type="protein sequence ID" value="KAJ1963315.1"/>
    <property type="molecule type" value="Genomic_DNA"/>
</dbReference>
<dbReference type="InterPro" id="IPR000873">
    <property type="entry name" value="AMP-dep_synth/lig_dom"/>
</dbReference>
<dbReference type="Proteomes" id="UP001150925">
    <property type="component" value="Unassembled WGS sequence"/>
</dbReference>
<dbReference type="GO" id="GO:0043041">
    <property type="term" value="P:amino acid activation for nonribosomal peptide biosynthetic process"/>
    <property type="evidence" value="ECO:0007669"/>
    <property type="project" value="TreeGrafter"/>
</dbReference>
<dbReference type="GO" id="GO:0044550">
    <property type="term" value="P:secondary metabolite biosynthetic process"/>
    <property type="evidence" value="ECO:0007669"/>
    <property type="project" value="TreeGrafter"/>
</dbReference>
<keyword evidence="6" id="KW-1185">Reference proteome</keyword>
<name>A0A9W8AP04_9FUNG</name>
<feature type="domain" description="Carrier" evidence="4">
    <location>
        <begin position="42"/>
        <end position="118"/>
    </location>
</feature>
<dbReference type="SUPFAM" id="SSF52777">
    <property type="entry name" value="CoA-dependent acyltransferases"/>
    <property type="match status" value="4"/>
</dbReference>
<comment type="caution">
    <text evidence="5">The sequence shown here is derived from an EMBL/GenBank/DDBJ whole genome shotgun (WGS) entry which is preliminary data.</text>
</comment>
<dbReference type="PROSITE" id="PS50075">
    <property type="entry name" value="CARRIER"/>
    <property type="match status" value="2"/>
</dbReference>
<dbReference type="OrthoDB" id="416786at2759"/>